<keyword evidence="2" id="KW-1185">Reference proteome</keyword>
<gene>
    <name evidence="1" type="ORF">ABVK25_006736</name>
</gene>
<dbReference type="EMBL" id="JBHFEH010000023">
    <property type="protein sequence ID" value="KAL2053099.1"/>
    <property type="molecule type" value="Genomic_DNA"/>
</dbReference>
<reference evidence="1 2" key="1">
    <citation type="submission" date="2024-09" db="EMBL/GenBank/DDBJ databases">
        <title>Rethinking Asexuality: The Enigmatic Case of Functional Sexual Genes in Lepraria (Stereocaulaceae).</title>
        <authorList>
            <person name="Doellman M."/>
            <person name="Sun Y."/>
            <person name="Barcenas-Pena A."/>
            <person name="Lumbsch H.T."/>
            <person name="Grewe F."/>
        </authorList>
    </citation>
    <scope>NUCLEOTIDE SEQUENCE [LARGE SCALE GENOMIC DNA]</scope>
    <source>
        <strain evidence="1 2">Grewe 0041</strain>
    </source>
</reference>
<proteinExistence type="predicted"/>
<protein>
    <submittedName>
        <fullName evidence="1">Uncharacterized protein</fullName>
    </submittedName>
</protein>
<comment type="caution">
    <text evidence="1">The sequence shown here is derived from an EMBL/GenBank/DDBJ whole genome shotgun (WGS) entry which is preliminary data.</text>
</comment>
<dbReference type="Proteomes" id="UP001590951">
    <property type="component" value="Unassembled WGS sequence"/>
</dbReference>
<evidence type="ECO:0000313" key="1">
    <source>
        <dbReference type="EMBL" id="KAL2053099.1"/>
    </source>
</evidence>
<sequence length="194" mass="20632">MNRTEIPMRKRDLEAIRILRRAPLPAKQEESVPTNVRAAAPEDRMASIFLAIMTATASTSTSTSTIDTTVTVTTMTVDTSTTVTIDTIFVTTNSTATSTFGTAVAITLTTTTIISTLPEPIFYAACASNNLVSTVNVQYINGQYINGLEFSGNNPQIQLPSSNPYDYCVACLLSTKTPPCGATAFSAPFGGQGR</sequence>
<accession>A0ABR4B5G5</accession>
<organism evidence="1 2">
    <name type="scientific">Lepraria finkii</name>
    <dbReference type="NCBI Taxonomy" id="1340010"/>
    <lineage>
        <taxon>Eukaryota</taxon>
        <taxon>Fungi</taxon>
        <taxon>Dikarya</taxon>
        <taxon>Ascomycota</taxon>
        <taxon>Pezizomycotina</taxon>
        <taxon>Lecanoromycetes</taxon>
        <taxon>OSLEUM clade</taxon>
        <taxon>Lecanoromycetidae</taxon>
        <taxon>Lecanorales</taxon>
        <taxon>Lecanorineae</taxon>
        <taxon>Stereocaulaceae</taxon>
        <taxon>Lepraria</taxon>
    </lineage>
</organism>
<evidence type="ECO:0000313" key="2">
    <source>
        <dbReference type="Proteomes" id="UP001590951"/>
    </source>
</evidence>
<name>A0ABR4B5G5_9LECA</name>